<feature type="chain" id="PRO_5025340489" description="AA1-like domain-containing protein" evidence="1">
    <location>
        <begin position="20"/>
        <end position="155"/>
    </location>
</feature>
<name>A0A6A6RPX5_9PLEO</name>
<evidence type="ECO:0000313" key="3">
    <source>
        <dbReference type="Proteomes" id="UP000799753"/>
    </source>
</evidence>
<organism evidence="2 3">
    <name type="scientific">Massarina eburnea CBS 473.64</name>
    <dbReference type="NCBI Taxonomy" id="1395130"/>
    <lineage>
        <taxon>Eukaryota</taxon>
        <taxon>Fungi</taxon>
        <taxon>Dikarya</taxon>
        <taxon>Ascomycota</taxon>
        <taxon>Pezizomycotina</taxon>
        <taxon>Dothideomycetes</taxon>
        <taxon>Pleosporomycetidae</taxon>
        <taxon>Pleosporales</taxon>
        <taxon>Massarineae</taxon>
        <taxon>Massarinaceae</taxon>
        <taxon>Massarina</taxon>
    </lineage>
</organism>
<evidence type="ECO:0000313" key="2">
    <source>
        <dbReference type="EMBL" id="KAF2637282.1"/>
    </source>
</evidence>
<dbReference type="EMBL" id="MU006794">
    <property type="protein sequence ID" value="KAF2637282.1"/>
    <property type="molecule type" value="Genomic_DNA"/>
</dbReference>
<sequence length="155" mass="17013">MRLFPLLMAFMGLIGLAASAPGLDAVLRDDVSVLSRGWTSTYTYGHGSTTQTPTSVPSPVHTVPEVTISFYTDEVCKSLNSGIDFYDDHCQNLTTFNGLKIRLADPVLPYNSLRLFETDNCTGPWTLEPITCVRNGRCPCSGIKGYHSIKVVYSE</sequence>
<dbReference type="AlphaFoldDB" id="A0A6A6RPX5"/>
<feature type="signal peptide" evidence="1">
    <location>
        <begin position="1"/>
        <end position="19"/>
    </location>
</feature>
<protein>
    <recommendedName>
        <fullName evidence="4">AA1-like domain-containing protein</fullName>
    </recommendedName>
</protein>
<accession>A0A6A6RPX5</accession>
<reference evidence="2" key="1">
    <citation type="journal article" date="2020" name="Stud. Mycol.">
        <title>101 Dothideomycetes genomes: a test case for predicting lifestyles and emergence of pathogens.</title>
        <authorList>
            <person name="Haridas S."/>
            <person name="Albert R."/>
            <person name="Binder M."/>
            <person name="Bloem J."/>
            <person name="Labutti K."/>
            <person name="Salamov A."/>
            <person name="Andreopoulos B."/>
            <person name="Baker S."/>
            <person name="Barry K."/>
            <person name="Bills G."/>
            <person name="Bluhm B."/>
            <person name="Cannon C."/>
            <person name="Castanera R."/>
            <person name="Culley D."/>
            <person name="Daum C."/>
            <person name="Ezra D."/>
            <person name="Gonzalez J."/>
            <person name="Henrissat B."/>
            <person name="Kuo A."/>
            <person name="Liang C."/>
            <person name="Lipzen A."/>
            <person name="Lutzoni F."/>
            <person name="Magnuson J."/>
            <person name="Mondo S."/>
            <person name="Nolan M."/>
            <person name="Ohm R."/>
            <person name="Pangilinan J."/>
            <person name="Park H.-J."/>
            <person name="Ramirez L."/>
            <person name="Alfaro M."/>
            <person name="Sun H."/>
            <person name="Tritt A."/>
            <person name="Yoshinaga Y."/>
            <person name="Zwiers L.-H."/>
            <person name="Turgeon B."/>
            <person name="Goodwin S."/>
            <person name="Spatafora J."/>
            <person name="Crous P."/>
            <person name="Grigoriev I."/>
        </authorList>
    </citation>
    <scope>NUCLEOTIDE SEQUENCE</scope>
    <source>
        <strain evidence="2">CBS 473.64</strain>
    </source>
</reference>
<dbReference type="OrthoDB" id="3800646at2759"/>
<keyword evidence="1" id="KW-0732">Signal</keyword>
<evidence type="ECO:0008006" key="4">
    <source>
        <dbReference type="Google" id="ProtNLM"/>
    </source>
</evidence>
<dbReference type="Proteomes" id="UP000799753">
    <property type="component" value="Unassembled WGS sequence"/>
</dbReference>
<proteinExistence type="predicted"/>
<keyword evidence="3" id="KW-1185">Reference proteome</keyword>
<gene>
    <name evidence="2" type="ORF">P280DRAFT_114110</name>
</gene>
<evidence type="ECO:0000256" key="1">
    <source>
        <dbReference type="SAM" id="SignalP"/>
    </source>
</evidence>